<dbReference type="EMBL" id="JARBHB010000014">
    <property type="protein sequence ID" value="KAJ8869262.1"/>
    <property type="molecule type" value="Genomic_DNA"/>
</dbReference>
<keyword evidence="3" id="KW-1185">Reference proteome</keyword>
<dbReference type="Proteomes" id="UP001159363">
    <property type="component" value="Chromosome 13"/>
</dbReference>
<evidence type="ECO:0000313" key="3">
    <source>
        <dbReference type="Proteomes" id="UP001159363"/>
    </source>
</evidence>
<evidence type="ECO:0000256" key="1">
    <source>
        <dbReference type="SAM" id="MobiDB-lite"/>
    </source>
</evidence>
<feature type="region of interest" description="Disordered" evidence="1">
    <location>
        <begin position="152"/>
        <end position="187"/>
    </location>
</feature>
<reference evidence="2 3" key="1">
    <citation type="submission" date="2023-02" db="EMBL/GenBank/DDBJ databases">
        <title>LHISI_Scaffold_Assembly.</title>
        <authorList>
            <person name="Stuart O.P."/>
            <person name="Cleave R."/>
            <person name="Magrath M.J.L."/>
            <person name="Mikheyev A.S."/>
        </authorList>
    </citation>
    <scope>NUCLEOTIDE SEQUENCE [LARGE SCALE GENOMIC DNA]</scope>
    <source>
        <strain evidence="2">Daus_M_001</strain>
        <tissue evidence="2">Leg muscle</tissue>
    </source>
</reference>
<sequence>MSEEEWRELGGSYLEALKADGVAVAERLACSPPTKANRVQSPAGSLPDFRMWESYQTMPLVSGFSRGSPVSSALSIRRCSTLTSIALIDSRNLAVKKPPKSLHSLHLRADESKASYTEVEFAIDNSLLDHSLDYSEPMSRLVRKQVASTILPGAGADSAAPRRNRRPTSPSPRPATMRSRPPDSPFWESRECRQWRDLLASQTSSRLLEFSIRLATTQECSGETGWRLSPPRRITRVGEDYGWWPKTLYILPQPSGRQSLTEAAWPSVRERSEVWTTTGDCGTTAGEVFVA</sequence>
<evidence type="ECO:0000313" key="2">
    <source>
        <dbReference type="EMBL" id="KAJ8869262.1"/>
    </source>
</evidence>
<gene>
    <name evidence="2" type="ORF">PR048_030834</name>
</gene>
<proteinExistence type="predicted"/>
<organism evidence="2 3">
    <name type="scientific">Dryococelus australis</name>
    <dbReference type="NCBI Taxonomy" id="614101"/>
    <lineage>
        <taxon>Eukaryota</taxon>
        <taxon>Metazoa</taxon>
        <taxon>Ecdysozoa</taxon>
        <taxon>Arthropoda</taxon>
        <taxon>Hexapoda</taxon>
        <taxon>Insecta</taxon>
        <taxon>Pterygota</taxon>
        <taxon>Neoptera</taxon>
        <taxon>Polyneoptera</taxon>
        <taxon>Phasmatodea</taxon>
        <taxon>Verophasmatodea</taxon>
        <taxon>Anareolatae</taxon>
        <taxon>Phasmatidae</taxon>
        <taxon>Eurycanthinae</taxon>
        <taxon>Dryococelus</taxon>
    </lineage>
</organism>
<comment type="caution">
    <text evidence="2">The sequence shown here is derived from an EMBL/GenBank/DDBJ whole genome shotgun (WGS) entry which is preliminary data.</text>
</comment>
<accession>A0ABQ9GCP6</accession>
<protein>
    <submittedName>
        <fullName evidence="2">Uncharacterized protein</fullName>
    </submittedName>
</protein>
<name>A0ABQ9GCP6_9NEOP</name>